<keyword evidence="3" id="KW-1185">Reference proteome</keyword>
<reference evidence="2 3" key="1">
    <citation type="submission" date="2016-06" db="EMBL/GenBank/DDBJ databases">
        <title>The Draft Genome Sequence and Annotation of the Desert Woodrat Neotoma lepida.</title>
        <authorList>
            <person name="Campbell M."/>
            <person name="Oakeson K.F."/>
            <person name="Yandell M."/>
            <person name="Halpert J.R."/>
            <person name="Dearing D."/>
        </authorList>
    </citation>
    <scope>NUCLEOTIDE SEQUENCE [LARGE SCALE GENOMIC DNA]</scope>
    <source>
        <strain evidence="2">417</strain>
        <tissue evidence="2">Liver</tissue>
    </source>
</reference>
<evidence type="ECO:0000256" key="1">
    <source>
        <dbReference type="SAM" id="MobiDB-lite"/>
    </source>
</evidence>
<dbReference type="EMBL" id="LZPO01007957">
    <property type="protein sequence ID" value="OBS83149.1"/>
    <property type="molecule type" value="Genomic_DNA"/>
</dbReference>
<gene>
    <name evidence="2" type="ORF">A6R68_22864</name>
</gene>
<dbReference type="AlphaFoldDB" id="A0A1A6HY48"/>
<protein>
    <submittedName>
        <fullName evidence="2">Uncharacterized protein</fullName>
    </submittedName>
</protein>
<feature type="region of interest" description="Disordered" evidence="1">
    <location>
        <begin position="42"/>
        <end position="71"/>
    </location>
</feature>
<evidence type="ECO:0000313" key="2">
    <source>
        <dbReference type="EMBL" id="OBS83149.1"/>
    </source>
</evidence>
<dbReference type="Proteomes" id="UP000092124">
    <property type="component" value="Unassembled WGS sequence"/>
</dbReference>
<name>A0A1A6HY48_NEOLE</name>
<proteinExistence type="predicted"/>
<sequence length="71" mass="7630">MAIERGEGVRTKERALHCAEGSVSRLEEKACTEGKVLSDAAEKNADHQKGACPPGSYQQLRQDDGAELCLS</sequence>
<organism evidence="2 3">
    <name type="scientific">Neotoma lepida</name>
    <name type="common">Desert woodrat</name>
    <dbReference type="NCBI Taxonomy" id="56216"/>
    <lineage>
        <taxon>Eukaryota</taxon>
        <taxon>Metazoa</taxon>
        <taxon>Chordata</taxon>
        <taxon>Craniata</taxon>
        <taxon>Vertebrata</taxon>
        <taxon>Euteleostomi</taxon>
        <taxon>Mammalia</taxon>
        <taxon>Eutheria</taxon>
        <taxon>Euarchontoglires</taxon>
        <taxon>Glires</taxon>
        <taxon>Rodentia</taxon>
        <taxon>Myomorpha</taxon>
        <taxon>Muroidea</taxon>
        <taxon>Cricetidae</taxon>
        <taxon>Neotominae</taxon>
        <taxon>Neotoma</taxon>
    </lineage>
</organism>
<comment type="caution">
    <text evidence="2">The sequence shown here is derived from an EMBL/GenBank/DDBJ whole genome shotgun (WGS) entry which is preliminary data.</text>
</comment>
<accession>A0A1A6HY48</accession>
<evidence type="ECO:0000313" key="3">
    <source>
        <dbReference type="Proteomes" id="UP000092124"/>
    </source>
</evidence>